<evidence type="ECO:0000313" key="5">
    <source>
        <dbReference type="EMBL" id="MCY1719080.1"/>
    </source>
</evidence>
<dbReference type="NCBIfam" id="NF033644">
    <property type="entry name" value="antiterm_UpxY"/>
    <property type="match status" value="1"/>
</dbReference>
<reference evidence="5" key="1">
    <citation type="submission" date="2022-11" db="EMBL/GenBank/DDBJ databases">
        <title>Marilongibacter aestuarii gen. nov., sp. nov., isolated from tidal flat sediment.</title>
        <authorList>
            <person name="Jiayan W."/>
        </authorList>
    </citation>
    <scope>NUCLEOTIDE SEQUENCE</scope>
    <source>
        <strain evidence="5">Z1-6</strain>
    </source>
</reference>
<feature type="domain" description="NusG-like N-terminal" evidence="4">
    <location>
        <begin position="8"/>
        <end position="100"/>
    </location>
</feature>
<dbReference type="PANTHER" id="PTHR30265:SF4">
    <property type="entry name" value="KOW MOTIF FAMILY PROTEIN, EXPRESSED"/>
    <property type="match status" value="1"/>
</dbReference>
<evidence type="ECO:0000259" key="4">
    <source>
        <dbReference type="Pfam" id="PF02357"/>
    </source>
</evidence>
<gene>
    <name evidence="5" type="ORF">OU798_01915</name>
</gene>
<dbReference type="InterPro" id="IPR036735">
    <property type="entry name" value="NGN_dom_sf"/>
</dbReference>
<dbReference type="InterPro" id="IPR043425">
    <property type="entry name" value="NusG-like"/>
</dbReference>
<keyword evidence="6" id="KW-1185">Reference proteome</keyword>
<comment type="caution">
    <text evidence="5">The sequence shown here is derived from an EMBL/GenBank/DDBJ whole genome shotgun (WGS) entry which is preliminary data.</text>
</comment>
<dbReference type="CDD" id="cd09895">
    <property type="entry name" value="NGN_SP_UpxY"/>
    <property type="match status" value="1"/>
</dbReference>
<keyword evidence="1" id="KW-0889">Transcription antitermination</keyword>
<sequence>MHVDPKKKNWYAIYTRSRAEKKVEAELRANQIECFLPLQKKLRQWKDRKKWVDTPLMAGYCFVYINRKEYDKVLQFQNVVCYVTFEGKAAVIPSQQIHSLQKLLKQFEFEVTVSQENFEQGKQVEVIKGPLVGLRGELIDIRGKNKFILRVEKLESVFTIEISSEYISALPEVGVTTH</sequence>
<proteinExistence type="predicted"/>
<evidence type="ECO:0000256" key="2">
    <source>
        <dbReference type="ARBA" id="ARBA00023015"/>
    </source>
</evidence>
<dbReference type="AlphaFoldDB" id="A0A9X3F254"/>
<dbReference type="InterPro" id="IPR006645">
    <property type="entry name" value="NGN-like_dom"/>
</dbReference>
<evidence type="ECO:0000256" key="3">
    <source>
        <dbReference type="ARBA" id="ARBA00023163"/>
    </source>
</evidence>
<organism evidence="5 6">
    <name type="scientific">Draconibacterium aestuarii</name>
    <dbReference type="NCBI Taxonomy" id="2998507"/>
    <lineage>
        <taxon>Bacteria</taxon>
        <taxon>Pseudomonadati</taxon>
        <taxon>Bacteroidota</taxon>
        <taxon>Bacteroidia</taxon>
        <taxon>Marinilabiliales</taxon>
        <taxon>Prolixibacteraceae</taxon>
        <taxon>Draconibacterium</taxon>
    </lineage>
</organism>
<dbReference type="InterPro" id="IPR008991">
    <property type="entry name" value="Translation_prot_SH3-like_sf"/>
</dbReference>
<dbReference type="Gene3D" id="3.30.70.940">
    <property type="entry name" value="NusG, N-terminal domain"/>
    <property type="match status" value="1"/>
</dbReference>
<dbReference type="Proteomes" id="UP001145087">
    <property type="component" value="Unassembled WGS sequence"/>
</dbReference>
<dbReference type="EMBL" id="JAPOHD010000005">
    <property type="protein sequence ID" value="MCY1719080.1"/>
    <property type="molecule type" value="Genomic_DNA"/>
</dbReference>
<evidence type="ECO:0000256" key="1">
    <source>
        <dbReference type="ARBA" id="ARBA00022814"/>
    </source>
</evidence>
<dbReference type="PANTHER" id="PTHR30265">
    <property type="entry name" value="RHO-INTERACTING TRANSCRIPTION TERMINATION FACTOR NUSG"/>
    <property type="match status" value="1"/>
</dbReference>
<evidence type="ECO:0000313" key="6">
    <source>
        <dbReference type="Proteomes" id="UP001145087"/>
    </source>
</evidence>
<keyword evidence="3" id="KW-0804">Transcription</keyword>
<keyword evidence="2" id="KW-0805">Transcription regulation</keyword>
<name>A0A9X3F254_9BACT</name>
<dbReference type="Pfam" id="PF02357">
    <property type="entry name" value="NusG"/>
    <property type="match status" value="1"/>
</dbReference>
<dbReference type="GO" id="GO:0006354">
    <property type="term" value="P:DNA-templated transcription elongation"/>
    <property type="evidence" value="ECO:0007669"/>
    <property type="project" value="InterPro"/>
</dbReference>
<protein>
    <submittedName>
        <fullName evidence="5">UpxY family transcription antiterminator</fullName>
    </submittedName>
</protein>
<accession>A0A9X3F254</accession>
<dbReference type="SUPFAM" id="SSF82679">
    <property type="entry name" value="N-utilization substance G protein NusG, N-terminal domain"/>
    <property type="match status" value="1"/>
</dbReference>
<dbReference type="SUPFAM" id="SSF50104">
    <property type="entry name" value="Translation proteins SH3-like domain"/>
    <property type="match status" value="1"/>
</dbReference>
<dbReference type="GO" id="GO:0031564">
    <property type="term" value="P:transcription antitermination"/>
    <property type="evidence" value="ECO:0007669"/>
    <property type="project" value="UniProtKB-KW"/>
</dbReference>
<dbReference type="RefSeq" id="WP_343331417.1">
    <property type="nucleotide sequence ID" value="NZ_JAPOHD010000005.1"/>
</dbReference>